<evidence type="ECO:0000313" key="4">
    <source>
        <dbReference type="Proteomes" id="UP000678499"/>
    </source>
</evidence>
<keyword evidence="4" id="KW-1185">Reference proteome</keyword>
<sequence>MNPVKFVFLCSFMFAFVSWVSGYSAVTRCYSCGQQGGTSCSVDNRGTETVCWVPMASCATAFDSENMETVNSKGCANTTGLRDYCLQGMFGYTCYCSSYLCNAEGRPEGYDKRHIEDDELRSLHGRILKNSGANVLILSYILAIFSIVKLVSILTGLFFF</sequence>
<keyword evidence="2" id="KW-0732">Signal</keyword>
<keyword evidence="1" id="KW-0812">Transmembrane</keyword>
<evidence type="ECO:0000256" key="2">
    <source>
        <dbReference type="SAM" id="SignalP"/>
    </source>
</evidence>
<name>A0A7R9GC10_9CRUS</name>
<protein>
    <submittedName>
        <fullName evidence="3">Uncharacterized protein</fullName>
    </submittedName>
</protein>
<evidence type="ECO:0000313" key="3">
    <source>
        <dbReference type="EMBL" id="CAD7275456.1"/>
    </source>
</evidence>
<dbReference type="EMBL" id="OA882455">
    <property type="protein sequence ID" value="CAD7275456.1"/>
    <property type="molecule type" value="Genomic_DNA"/>
</dbReference>
<organism evidence="3">
    <name type="scientific">Notodromas monacha</name>
    <dbReference type="NCBI Taxonomy" id="399045"/>
    <lineage>
        <taxon>Eukaryota</taxon>
        <taxon>Metazoa</taxon>
        <taxon>Ecdysozoa</taxon>
        <taxon>Arthropoda</taxon>
        <taxon>Crustacea</taxon>
        <taxon>Oligostraca</taxon>
        <taxon>Ostracoda</taxon>
        <taxon>Podocopa</taxon>
        <taxon>Podocopida</taxon>
        <taxon>Cypridocopina</taxon>
        <taxon>Cypridoidea</taxon>
        <taxon>Cyprididae</taxon>
        <taxon>Notodromas</taxon>
    </lineage>
</organism>
<dbReference type="Proteomes" id="UP000678499">
    <property type="component" value="Unassembled WGS sequence"/>
</dbReference>
<evidence type="ECO:0000256" key="1">
    <source>
        <dbReference type="SAM" id="Phobius"/>
    </source>
</evidence>
<reference evidence="3" key="1">
    <citation type="submission" date="2020-11" db="EMBL/GenBank/DDBJ databases">
        <authorList>
            <person name="Tran Van P."/>
        </authorList>
    </citation>
    <scope>NUCLEOTIDE SEQUENCE</scope>
</reference>
<proteinExistence type="predicted"/>
<feature type="transmembrane region" description="Helical" evidence="1">
    <location>
        <begin position="137"/>
        <end position="159"/>
    </location>
</feature>
<dbReference type="AlphaFoldDB" id="A0A7R9GC10"/>
<feature type="chain" id="PRO_5036210661" evidence="2">
    <location>
        <begin position="23"/>
        <end position="160"/>
    </location>
</feature>
<dbReference type="EMBL" id="CAJPEX010000418">
    <property type="protein sequence ID" value="CAG0915608.1"/>
    <property type="molecule type" value="Genomic_DNA"/>
</dbReference>
<accession>A0A7R9GC10</accession>
<keyword evidence="1" id="KW-1133">Transmembrane helix</keyword>
<keyword evidence="1" id="KW-0472">Membrane</keyword>
<gene>
    <name evidence="3" type="ORF">NMOB1V02_LOCUS3251</name>
</gene>
<feature type="signal peptide" evidence="2">
    <location>
        <begin position="1"/>
        <end position="22"/>
    </location>
</feature>